<protein>
    <submittedName>
        <fullName evidence="2">Uncharacterized protein</fullName>
    </submittedName>
</protein>
<comment type="caution">
    <text evidence="2">The sequence shown here is derived from an EMBL/GenBank/DDBJ whole genome shotgun (WGS) entry which is preliminary data.</text>
</comment>
<reference evidence="2 3" key="1">
    <citation type="journal article" date="2023" name="Arcadia Sci">
        <title>De novo assembly of a long-read Amblyomma americanum tick genome.</title>
        <authorList>
            <person name="Chou S."/>
            <person name="Poskanzer K.E."/>
            <person name="Rollins M."/>
            <person name="Thuy-Boun P.S."/>
        </authorList>
    </citation>
    <scope>NUCLEOTIDE SEQUENCE [LARGE SCALE GENOMIC DNA]</scope>
    <source>
        <strain evidence="2">F_SG_1</strain>
        <tissue evidence="2">Salivary glands</tissue>
    </source>
</reference>
<keyword evidence="3" id="KW-1185">Reference proteome</keyword>
<keyword evidence="1" id="KW-0472">Membrane</keyword>
<accession>A0AAQ4EBX9</accession>
<keyword evidence="1" id="KW-0812">Transmembrane</keyword>
<name>A0AAQ4EBX9_AMBAM</name>
<evidence type="ECO:0000313" key="2">
    <source>
        <dbReference type="EMBL" id="KAK8772112.1"/>
    </source>
</evidence>
<gene>
    <name evidence="2" type="ORF">V5799_024644</name>
</gene>
<feature type="transmembrane region" description="Helical" evidence="1">
    <location>
        <begin position="100"/>
        <end position="119"/>
    </location>
</feature>
<organism evidence="2 3">
    <name type="scientific">Amblyomma americanum</name>
    <name type="common">Lone star tick</name>
    <dbReference type="NCBI Taxonomy" id="6943"/>
    <lineage>
        <taxon>Eukaryota</taxon>
        <taxon>Metazoa</taxon>
        <taxon>Ecdysozoa</taxon>
        <taxon>Arthropoda</taxon>
        <taxon>Chelicerata</taxon>
        <taxon>Arachnida</taxon>
        <taxon>Acari</taxon>
        <taxon>Parasitiformes</taxon>
        <taxon>Ixodida</taxon>
        <taxon>Ixodoidea</taxon>
        <taxon>Ixodidae</taxon>
        <taxon>Amblyomminae</taxon>
        <taxon>Amblyomma</taxon>
    </lineage>
</organism>
<dbReference type="EMBL" id="JARKHS020018799">
    <property type="protein sequence ID" value="KAK8772112.1"/>
    <property type="molecule type" value="Genomic_DNA"/>
</dbReference>
<dbReference type="AlphaFoldDB" id="A0AAQ4EBX9"/>
<dbReference type="Proteomes" id="UP001321473">
    <property type="component" value="Unassembled WGS sequence"/>
</dbReference>
<keyword evidence="1" id="KW-1133">Transmembrane helix</keyword>
<sequence length="137" mass="14994">MVFSQDEYDGSQFKAGSCTHVLSLSAVVAKQGEALLSALFHGRARLVVKANVVQEATGIRQSSRLLQLSIPGIDGAQRKKLQGGRRVLRDGESWGQPYKAPILLLCYATFITTIFAVSLEREIAYYCNSSPGRVHSH</sequence>
<evidence type="ECO:0000313" key="3">
    <source>
        <dbReference type="Proteomes" id="UP001321473"/>
    </source>
</evidence>
<proteinExistence type="predicted"/>
<evidence type="ECO:0000256" key="1">
    <source>
        <dbReference type="SAM" id="Phobius"/>
    </source>
</evidence>